<sequence length="124" mass="14213">MASRGKDYPVELDVKHPAGDKERRKSAITEARRVQNRRARRAFRERRRQKKKKLPEPKTRQLAPRPNNGTGADVSVRLPDTELLGHTLLKEVAGDEDIFTFSSHRPFTLLKTASRSVAHRFQSS</sequence>
<evidence type="ECO:0000313" key="2">
    <source>
        <dbReference type="EMBL" id="KIV83851.1"/>
    </source>
</evidence>
<dbReference type="AlphaFoldDB" id="A0A0D1X7N2"/>
<feature type="compositionally biased region" description="Basic residues" evidence="1">
    <location>
        <begin position="34"/>
        <end position="53"/>
    </location>
</feature>
<reference evidence="2 3" key="1">
    <citation type="submission" date="2015-01" db="EMBL/GenBank/DDBJ databases">
        <title>The Genome Sequence of Exophiala sideris CBS121828.</title>
        <authorList>
            <consortium name="The Broad Institute Genomics Platform"/>
            <person name="Cuomo C."/>
            <person name="de Hoog S."/>
            <person name="Gorbushina A."/>
            <person name="Stielow B."/>
            <person name="Teixiera M."/>
            <person name="Abouelleil A."/>
            <person name="Chapman S.B."/>
            <person name="Priest M."/>
            <person name="Young S.K."/>
            <person name="Wortman J."/>
            <person name="Nusbaum C."/>
            <person name="Birren B."/>
        </authorList>
    </citation>
    <scope>NUCLEOTIDE SEQUENCE [LARGE SCALE GENOMIC DNA]</scope>
    <source>
        <strain evidence="2 3">CBS 121828</strain>
    </source>
</reference>
<dbReference type="EMBL" id="KN846952">
    <property type="protein sequence ID" value="KIV83851.1"/>
    <property type="molecule type" value="Genomic_DNA"/>
</dbReference>
<dbReference type="HOGENOM" id="CLU_2003944_0_0_1"/>
<evidence type="ECO:0000256" key="1">
    <source>
        <dbReference type="SAM" id="MobiDB-lite"/>
    </source>
</evidence>
<evidence type="ECO:0008006" key="4">
    <source>
        <dbReference type="Google" id="ProtNLM"/>
    </source>
</evidence>
<dbReference type="Proteomes" id="UP000053599">
    <property type="component" value="Unassembled WGS sequence"/>
</dbReference>
<accession>A0A0D1X7N2</accession>
<proteinExistence type="predicted"/>
<name>A0A0D1X7N2_9EURO</name>
<feature type="region of interest" description="Disordered" evidence="1">
    <location>
        <begin position="1"/>
        <end position="76"/>
    </location>
</feature>
<protein>
    <recommendedName>
        <fullName evidence="4">BZIP domain-containing protein</fullName>
    </recommendedName>
</protein>
<feature type="compositionally biased region" description="Basic and acidic residues" evidence="1">
    <location>
        <begin position="1"/>
        <end position="33"/>
    </location>
</feature>
<gene>
    <name evidence="2" type="ORF">PV11_05840</name>
</gene>
<evidence type="ECO:0000313" key="3">
    <source>
        <dbReference type="Proteomes" id="UP000053599"/>
    </source>
</evidence>
<organism evidence="2 3">
    <name type="scientific">Exophiala sideris</name>
    <dbReference type="NCBI Taxonomy" id="1016849"/>
    <lineage>
        <taxon>Eukaryota</taxon>
        <taxon>Fungi</taxon>
        <taxon>Dikarya</taxon>
        <taxon>Ascomycota</taxon>
        <taxon>Pezizomycotina</taxon>
        <taxon>Eurotiomycetes</taxon>
        <taxon>Chaetothyriomycetidae</taxon>
        <taxon>Chaetothyriales</taxon>
        <taxon>Herpotrichiellaceae</taxon>
        <taxon>Exophiala</taxon>
    </lineage>
</organism>